<name>A0ABN3E458_9ACTN</name>
<accession>A0ABN3E458</accession>
<evidence type="ECO:0000313" key="1">
    <source>
        <dbReference type="EMBL" id="GAA2248180.1"/>
    </source>
</evidence>
<gene>
    <name evidence="1" type="ORF">GCM10010430_33170</name>
</gene>
<dbReference type="Gene3D" id="3.30.429.10">
    <property type="entry name" value="Macrophage Migration Inhibitory Factor"/>
    <property type="match status" value="1"/>
</dbReference>
<dbReference type="EMBL" id="BAAATR010000013">
    <property type="protein sequence ID" value="GAA2248180.1"/>
    <property type="molecule type" value="Genomic_DNA"/>
</dbReference>
<proteinExistence type="predicted"/>
<dbReference type="SUPFAM" id="SSF55331">
    <property type="entry name" value="Tautomerase/MIF"/>
    <property type="match status" value="1"/>
</dbReference>
<comment type="caution">
    <text evidence="1">The sequence shown here is derived from an EMBL/GenBank/DDBJ whole genome shotgun (WGS) entry which is preliminary data.</text>
</comment>
<dbReference type="PANTHER" id="PTHR37950:SF1">
    <property type="entry name" value="4-HYDROXYPHENYLACETATE CATABOLISM PROTEIN"/>
    <property type="match status" value="1"/>
</dbReference>
<dbReference type="Proteomes" id="UP001500305">
    <property type="component" value="Unassembled WGS sequence"/>
</dbReference>
<evidence type="ECO:0008006" key="3">
    <source>
        <dbReference type="Google" id="ProtNLM"/>
    </source>
</evidence>
<dbReference type="RefSeq" id="WP_344637161.1">
    <property type="nucleotide sequence ID" value="NZ_BAAATR010000013.1"/>
</dbReference>
<organism evidence="1 2">
    <name type="scientific">Kitasatospora cystarginea</name>
    <dbReference type="NCBI Taxonomy" id="58350"/>
    <lineage>
        <taxon>Bacteria</taxon>
        <taxon>Bacillati</taxon>
        <taxon>Actinomycetota</taxon>
        <taxon>Actinomycetes</taxon>
        <taxon>Kitasatosporales</taxon>
        <taxon>Streptomycetaceae</taxon>
        <taxon>Kitasatospora</taxon>
    </lineage>
</organism>
<protein>
    <recommendedName>
        <fullName evidence="3">Isomerase</fullName>
    </recommendedName>
</protein>
<dbReference type="PANTHER" id="PTHR37950">
    <property type="entry name" value="4-HYDROXYPHENYLACETATE CATABOLISM PROTEIN"/>
    <property type="match status" value="1"/>
</dbReference>
<dbReference type="InterPro" id="IPR004220">
    <property type="entry name" value="5-COMe_2-OHmuconate_Isoase"/>
</dbReference>
<sequence length="118" mass="13208">MPQISIDYSEGVAFDRPAFVRDLHSRVAALISSPVDDCKTVFRKAEDFHVGHGGLPRAATVYLEIKLLSGRSRELRTELAEELLSLLERSVRPASGVRAHLAVNVLEMDRDFYRKSAL</sequence>
<reference evidence="1 2" key="1">
    <citation type="journal article" date="2019" name="Int. J. Syst. Evol. Microbiol.">
        <title>The Global Catalogue of Microorganisms (GCM) 10K type strain sequencing project: providing services to taxonomists for standard genome sequencing and annotation.</title>
        <authorList>
            <consortium name="The Broad Institute Genomics Platform"/>
            <consortium name="The Broad Institute Genome Sequencing Center for Infectious Disease"/>
            <person name="Wu L."/>
            <person name="Ma J."/>
        </authorList>
    </citation>
    <scope>NUCLEOTIDE SEQUENCE [LARGE SCALE GENOMIC DNA]</scope>
    <source>
        <strain evidence="1 2">JCM 7356</strain>
    </source>
</reference>
<dbReference type="InterPro" id="IPR014347">
    <property type="entry name" value="Tautomerase/MIF_sf"/>
</dbReference>
<keyword evidence="2" id="KW-1185">Reference proteome</keyword>
<evidence type="ECO:0000313" key="2">
    <source>
        <dbReference type="Proteomes" id="UP001500305"/>
    </source>
</evidence>